<feature type="non-terminal residue" evidence="7">
    <location>
        <position position="1"/>
    </location>
</feature>
<dbReference type="EMBL" id="JARKHS020003156">
    <property type="protein sequence ID" value="KAK8785976.1"/>
    <property type="molecule type" value="Genomic_DNA"/>
</dbReference>
<keyword evidence="4" id="KW-0446">Lipid-binding</keyword>
<evidence type="ECO:0000256" key="3">
    <source>
        <dbReference type="ARBA" id="ARBA00023055"/>
    </source>
</evidence>
<gene>
    <name evidence="7" type="ORF">V5799_007657</name>
</gene>
<protein>
    <recommendedName>
        <fullName evidence="6">SMP-LTD domain-containing protein</fullName>
    </recommendedName>
</protein>
<sequence>LREFDLGSDFLTFTKISVDDVILHETWKTLEEVDIFLNLDYAGGVTLAVDAELIIGGVASLAVKVNHFSAKSRLQFSRKPYTHWSFAFYEEPKIVISVESSLQGQSFPQIANIITSTIRRTLRIKHTIPSYKIRIKPFILLPDLRIAPPLQEKISHKGKLDVTVVECSRLVLCEGSFQLYCMVSIGAHLFSFRALSQLDG</sequence>
<dbReference type="AlphaFoldDB" id="A0AAQ4FG85"/>
<dbReference type="GO" id="GO:0005739">
    <property type="term" value="C:mitochondrion"/>
    <property type="evidence" value="ECO:0007669"/>
    <property type="project" value="GOC"/>
</dbReference>
<evidence type="ECO:0000313" key="7">
    <source>
        <dbReference type="EMBL" id="KAK8785976.1"/>
    </source>
</evidence>
<feature type="domain" description="SMP-LTD" evidence="6">
    <location>
        <begin position="1"/>
        <end position="137"/>
    </location>
</feature>
<organism evidence="7 8">
    <name type="scientific">Amblyomma americanum</name>
    <name type="common">Lone star tick</name>
    <dbReference type="NCBI Taxonomy" id="6943"/>
    <lineage>
        <taxon>Eukaryota</taxon>
        <taxon>Metazoa</taxon>
        <taxon>Ecdysozoa</taxon>
        <taxon>Arthropoda</taxon>
        <taxon>Chelicerata</taxon>
        <taxon>Arachnida</taxon>
        <taxon>Acari</taxon>
        <taxon>Parasitiformes</taxon>
        <taxon>Ixodida</taxon>
        <taxon>Ixodoidea</taxon>
        <taxon>Ixodidae</taxon>
        <taxon>Amblyomminae</taxon>
        <taxon>Amblyomma</taxon>
    </lineage>
</organism>
<dbReference type="GO" id="GO:0051560">
    <property type="term" value="P:mitochondrial calcium ion homeostasis"/>
    <property type="evidence" value="ECO:0007669"/>
    <property type="project" value="InterPro"/>
</dbReference>
<evidence type="ECO:0000256" key="1">
    <source>
        <dbReference type="ARBA" id="ARBA00004370"/>
    </source>
</evidence>
<dbReference type="PANTHER" id="PTHR21519">
    <property type="entry name" value="PDZ DOMAIN-CONTAINING PROTEIN 8"/>
    <property type="match status" value="1"/>
</dbReference>
<keyword evidence="3" id="KW-0445">Lipid transport</keyword>
<keyword evidence="2" id="KW-0813">Transport</keyword>
<dbReference type="GO" id="GO:0016020">
    <property type="term" value="C:membrane"/>
    <property type="evidence" value="ECO:0007669"/>
    <property type="project" value="UniProtKB-SubCell"/>
</dbReference>
<dbReference type="Pfam" id="PF26547">
    <property type="entry name" value="PDZD8_N"/>
    <property type="match status" value="1"/>
</dbReference>
<dbReference type="InterPro" id="IPR039275">
    <property type="entry name" value="PDZD8"/>
</dbReference>
<dbReference type="PROSITE" id="PS51847">
    <property type="entry name" value="SMP"/>
    <property type="match status" value="1"/>
</dbReference>
<dbReference type="GO" id="GO:0006869">
    <property type="term" value="P:lipid transport"/>
    <property type="evidence" value="ECO:0007669"/>
    <property type="project" value="UniProtKB-KW"/>
</dbReference>
<evidence type="ECO:0000256" key="4">
    <source>
        <dbReference type="ARBA" id="ARBA00023121"/>
    </source>
</evidence>
<dbReference type="GO" id="GO:0008289">
    <property type="term" value="F:lipid binding"/>
    <property type="evidence" value="ECO:0007669"/>
    <property type="project" value="UniProtKB-KW"/>
</dbReference>
<evidence type="ECO:0000259" key="6">
    <source>
        <dbReference type="PROSITE" id="PS51847"/>
    </source>
</evidence>
<dbReference type="GO" id="GO:1990456">
    <property type="term" value="P:mitochondrion-endoplasmic reticulum membrane tethering"/>
    <property type="evidence" value="ECO:0007669"/>
    <property type="project" value="InterPro"/>
</dbReference>
<dbReference type="GO" id="GO:0044233">
    <property type="term" value="C:mitochondria-associated endoplasmic reticulum membrane contact site"/>
    <property type="evidence" value="ECO:0007669"/>
    <property type="project" value="InterPro"/>
</dbReference>
<dbReference type="InterPro" id="IPR031468">
    <property type="entry name" value="SMP_LBD"/>
</dbReference>
<evidence type="ECO:0000313" key="8">
    <source>
        <dbReference type="Proteomes" id="UP001321473"/>
    </source>
</evidence>
<dbReference type="PANTHER" id="PTHR21519:SF1">
    <property type="entry name" value="PDZ DOMAIN-CONTAINING PROTEIN 8"/>
    <property type="match status" value="1"/>
</dbReference>
<name>A0AAQ4FG85_AMBAM</name>
<evidence type="ECO:0000256" key="5">
    <source>
        <dbReference type="ARBA" id="ARBA00023136"/>
    </source>
</evidence>
<dbReference type="InterPro" id="IPR058801">
    <property type="entry name" value="PDZD8_N"/>
</dbReference>
<proteinExistence type="predicted"/>
<keyword evidence="8" id="KW-1185">Reference proteome</keyword>
<comment type="subcellular location">
    <subcellularLocation>
        <location evidence="1">Membrane</location>
    </subcellularLocation>
</comment>
<keyword evidence="5" id="KW-0472">Membrane</keyword>
<comment type="caution">
    <text evidence="7">The sequence shown here is derived from an EMBL/GenBank/DDBJ whole genome shotgun (WGS) entry which is preliminary data.</text>
</comment>
<dbReference type="Proteomes" id="UP001321473">
    <property type="component" value="Unassembled WGS sequence"/>
</dbReference>
<evidence type="ECO:0000256" key="2">
    <source>
        <dbReference type="ARBA" id="ARBA00022448"/>
    </source>
</evidence>
<accession>A0AAQ4FG85</accession>
<reference evidence="7 8" key="1">
    <citation type="journal article" date="2023" name="Arcadia Sci">
        <title>De novo assembly of a long-read Amblyomma americanum tick genome.</title>
        <authorList>
            <person name="Chou S."/>
            <person name="Poskanzer K.E."/>
            <person name="Rollins M."/>
            <person name="Thuy-Boun P.S."/>
        </authorList>
    </citation>
    <scope>NUCLEOTIDE SEQUENCE [LARGE SCALE GENOMIC DNA]</scope>
    <source>
        <strain evidence="7">F_SG_1</strain>
        <tissue evidence="7">Salivary glands</tissue>
    </source>
</reference>